<keyword evidence="2 5" id="KW-0808">Transferase</keyword>
<dbReference type="GO" id="GO:0032259">
    <property type="term" value="P:methylation"/>
    <property type="evidence" value="ECO:0007669"/>
    <property type="project" value="UniProtKB-KW"/>
</dbReference>
<dbReference type="PANTHER" id="PTHR43464:SF19">
    <property type="entry name" value="UBIQUINONE BIOSYNTHESIS O-METHYLTRANSFERASE, MITOCHONDRIAL"/>
    <property type="match status" value="1"/>
</dbReference>
<keyword evidence="3" id="KW-0949">S-adenosyl-L-methionine</keyword>
<comment type="caution">
    <text evidence="5">The sequence shown here is derived from an EMBL/GenBank/DDBJ whole genome shotgun (WGS) entry which is preliminary data.</text>
</comment>
<dbReference type="RefSeq" id="WP_171220576.1">
    <property type="nucleotide sequence ID" value="NZ_JABEPP010000007.1"/>
</dbReference>
<dbReference type="EMBL" id="JABEPP010000007">
    <property type="protein sequence ID" value="NNM75074.1"/>
    <property type="molecule type" value="Genomic_DNA"/>
</dbReference>
<dbReference type="Proteomes" id="UP000564885">
    <property type="component" value="Unassembled WGS sequence"/>
</dbReference>
<dbReference type="SUPFAM" id="SSF53335">
    <property type="entry name" value="S-adenosyl-L-methionine-dependent methyltransferases"/>
    <property type="match status" value="1"/>
</dbReference>
<accession>A0A849IAZ2</accession>
<evidence type="ECO:0000259" key="4">
    <source>
        <dbReference type="Pfam" id="PF08241"/>
    </source>
</evidence>
<keyword evidence="6" id="KW-1185">Reference proteome</keyword>
<evidence type="ECO:0000256" key="1">
    <source>
        <dbReference type="ARBA" id="ARBA00022603"/>
    </source>
</evidence>
<organism evidence="5 6">
    <name type="scientific">Enterovirga aerilata</name>
    <dbReference type="NCBI Taxonomy" id="2730920"/>
    <lineage>
        <taxon>Bacteria</taxon>
        <taxon>Pseudomonadati</taxon>
        <taxon>Pseudomonadota</taxon>
        <taxon>Alphaproteobacteria</taxon>
        <taxon>Hyphomicrobiales</taxon>
        <taxon>Methylobacteriaceae</taxon>
        <taxon>Enterovirga</taxon>
    </lineage>
</organism>
<feature type="domain" description="Methyltransferase type 11" evidence="4">
    <location>
        <begin position="35"/>
        <end position="142"/>
    </location>
</feature>
<protein>
    <submittedName>
        <fullName evidence="5">Class I SAM-dependent methyltransferase</fullName>
    </submittedName>
</protein>
<proteinExistence type="predicted"/>
<dbReference type="AlphaFoldDB" id="A0A849IAZ2"/>
<evidence type="ECO:0000256" key="3">
    <source>
        <dbReference type="ARBA" id="ARBA00022691"/>
    </source>
</evidence>
<gene>
    <name evidence="5" type="ORF">HJG44_22185</name>
</gene>
<evidence type="ECO:0000313" key="5">
    <source>
        <dbReference type="EMBL" id="NNM75074.1"/>
    </source>
</evidence>
<keyword evidence="1 5" id="KW-0489">Methyltransferase</keyword>
<dbReference type="InterPro" id="IPR013216">
    <property type="entry name" value="Methyltransf_11"/>
</dbReference>
<sequence>MAFIPPLDTWVTSHYVGVPTETIEAIGSIEGKRILDVGCGDLLTAFGLLNHGAAEVVGLDIKDLPEILVDDTVKRLAASGYEDARFDRPRLTPLTFDGRHIPFDDSSFDVVFSWGVFEHVVGVRQLLTEMRRVMKPDGVCFIKVFPWFHSFYGSHLADFIQEPFAHLKYDHPTLLRMVTSYLDEHPEHDRNLILNHVWPEFLTLNKYSANMFYDDVRACGFSSAVWKLISYAHDLSHAPDGYSLSDLMIAGSEVILRK</sequence>
<name>A0A849IAZ2_9HYPH</name>
<dbReference type="InterPro" id="IPR029063">
    <property type="entry name" value="SAM-dependent_MTases_sf"/>
</dbReference>
<dbReference type="CDD" id="cd02440">
    <property type="entry name" value="AdoMet_MTases"/>
    <property type="match status" value="1"/>
</dbReference>
<dbReference type="Pfam" id="PF08241">
    <property type="entry name" value="Methyltransf_11"/>
    <property type="match status" value="1"/>
</dbReference>
<dbReference type="Gene3D" id="3.40.50.150">
    <property type="entry name" value="Vaccinia Virus protein VP39"/>
    <property type="match status" value="1"/>
</dbReference>
<reference evidence="5 6" key="1">
    <citation type="submission" date="2020-04" db="EMBL/GenBank/DDBJ databases">
        <title>Enterovirga sp. isolate from soil.</title>
        <authorList>
            <person name="Chea S."/>
            <person name="Kim D.-U."/>
        </authorList>
    </citation>
    <scope>NUCLEOTIDE SEQUENCE [LARGE SCALE GENOMIC DNA]</scope>
    <source>
        <strain evidence="5 6">DB1703</strain>
    </source>
</reference>
<evidence type="ECO:0000256" key="2">
    <source>
        <dbReference type="ARBA" id="ARBA00022679"/>
    </source>
</evidence>
<dbReference type="PANTHER" id="PTHR43464">
    <property type="entry name" value="METHYLTRANSFERASE"/>
    <property type="match status" value="1"/>
</dbReference>
<dbReference type="GO" id="GO:0008757">
    <property type="term" value="F:S-adenosylmethionine-dependent methyltransferase activity"/>
    <property type="evidence" value="ECO:0007669"/>
    <property type="project" value="InterPro"/>
</dbReference>
<evidence type="ECO:0000313" key="6">
    <source>
        <dbReference type="Proteomes" id="UP000564885"/>
    </source>
</evidence>